<dbReference type="CDD" id="cd03801">
    <property type="entry name" value="GT4_PimA-like"/>
    <property type="match status" value="1"/>
</dbReference>
<comment type="caution">
    <text evidence="2">The sequence shown here is derived from an EMBL/GenBank/DDBJ whole genome shotgun (WGS) entry which is preliminary data.</text>
</comment>
<dbReference type="Pfam" id="PF13692">
    <property type="entry name" value="Glyco_trans_1_4"/>
    <property type="match status" value="1"/>
</dbReference>
<dbReference type="SUPFAM" id="SSF53448">
    <property type="entry name" value="Nucleotide-diphospho-sugar transferases"/>
    <property type="match status" value="1"/>
</dbReference>
<dbReference type="CDD" id="cd00761">
    <property type="entry name" value="Glyco_tranf_GTA_type"/>
    <property type="match status" value="1"/>
</dbReference>
<evidence type="ECO:0000313" key="3">
    <source>
        <dbReference type="Proteomes" id="UP000288058"/>
    </source>
</evidence>
<dbReference type="RefSeq" id="WP_126780622.1">
    <property type="nucleotide sequence ID" value="NZ_PIQC01000003.1"/>
</dbReference>
<dbReference type="PANTHER" id="PTHR43685">
    <property type="entry name" value="GLYCOSYLTRANSFERASE"/>
    <property type="match status" value="1"/>
</dbReference>
<dbReference type="SUPFAM" id="SSF53756">
    <property type="entry name" value="UDP-Glycosyltransferase/glycogen phosphorylase"/>
    <property type="match status" value="1"/>
</dbReference>
<dbReference type="OrthoDB" id="396512at2"/>
<dbReference type="Pfam" id="PF00535">
    <property type="entry name" value="Glycos_transf_2"/>
    <property type="match status" value="1"/>
</dbReference>
<gene>
    <name evidence="2" type="ORF">CWI78_04340</name>
</gene>
<dbReference type="Gene3D" id="3.40.50.2000">
    <property type="entry name" value="Glycogen Phosphorylase B"/>
    <property type="match status" value="1"/>
</dbReference>
<evidence type="ECO:0000313" key="2">
    <source>
        <dbReference type="EMBL" id="RUO71751.1"/>
    </source>
</evidence>
<evidence type="ECO:0000259" key="1">
    <source>
        <dbReference type="Pfam" id="PF00535"/>
    </source>
</evidence>
<dbReference type="PANTHER" id="PTHR43685:SF2">
    <property type="entry name" value="GLYCOSYLTRANSFERASE 2-LIKE DOMAIN-CONTAINING PROTEIN"/>
    <property type="match status" value="1"/>
</dbReference>
<name>A0A432Z1K1_9GAMM</name>
<organism evidence="2 3">
    <name type="scientific">Idiomarina ramblicola</name>
    <dbReference type="NCBI Taxonomy" id="263724"/>
    <lineage>
        <taxon>Bacteria</taxon>
        <taxon>Pseudomonadati</taxon>
        <taxon>Pseudomonadota</taxon>
        <taxon>Gammaproteobacteria</taxon>
        <taxon>Alteromonadales</taxon>
        <taxon>Idiomarinaceae</taxon>
        <taxon>Idiomarina</taxon>
    </lineage>
</organism>
<dbReference type="InterPro" id="IPR029044">
    <property type="entry name" value="Nucleotide-diphossugar_trans"/>
</dbReference>
<dbReference type="InterPro" id="IPR001173">
    <property type="entry name" value="Glyco_trans_2-like"/>
</dbReference>
<dbReference type="EMBL" id="PIQC01000003">
    <property type="protein sequence ID" value="RUO71751.1"/>
    <property type="molecule type" value="Genomic_DNA"/>
</dbReference>
<proteinExistence type="predicted"/>
<dbReference type="Proteomes" id="UP000288058">
    <property type="component" value="Unassembled WGS sequence"/>
</dbReference>
<feature type="domain" description="Glycosyltransferase 2-like" evidence="1">
    <location>
        <begin position="205"/>
        <end position="309"/>
    </location>
</feature>
<accession>A0A432Z1K1</accession>
<protein>
    <recommendedName>
        <fullName evidence="1">Glycosyltransferase 2-like domain-containing protein</fullName>
    </recommendedName>
</protein>
<reference evidence="3" key="1">
    <citation type="journal article" date="2018" name="Front. Microbiol.">
        <title>Genome-Based Analysis Reveals the Taxonomy and Diversity of the Family Idiomarinaceae.</title>
        <authorList>
            <person name="Liu Y."/>
            <person name="Lai Q."/>
            <person name="Shao Z."/>
        </authorList>
    </citation>
    <scope>NUCLEOTIDE SEQUENCE [LARGE SCALE GENOMIC DNA]</scope>
    <source>
        <strain evidence="3">R22</strain>
    </source>
</reference>
<dbReference type="InterPro" id="IPR050834">
    <property type="entry name" value="Glycosyltransf_2"/>
</dbReference>
<dbReference type="Gene3D" id="3.90.550.10">
    <property type="entry name" value="Spore Coat Polysaccharide Biosynthesis Protein SpsA, Chain A"/>
    <property type="match status" value="1"/>
</dbReference>
<sequence>MVNPSSTSLISKGNAALSEGNYKRAIRLYVHAMVRDERLVSMAEFNLSLAAERLREQLPEADEITPEKLSISDTRSFQDTLLNDVINTPCKRFVAAEENVAQALYALIWGAVDMPQNKALKLLRSHTTEKVEAKPELIFAPKPQVKKGVPAGPVKLPDGVYQQVLSSLESSPDYVTKVAAKLAENEAGIGEIIENFDVANTLLVSVVMPTYNRSAIIFDAIASVLQQSYENFELLVCDDGSTDDTEAKIQSLDDDRVRYLQQGNAGAAAARNLGLSKARGDIICYLDTDNYWHPNYLKLVVTSFQKNNGRSALYFDFIDYQVKASGDIEIRSTHRPEFNHERLITKPFIDLNTFAHKRELYDAFGGFDPSLTRRQDYDLMLKYTWLRDPLHVPLFLALYQRNDQLEQITQVRKGDDSCIPIINRKIEQYFTSGLPTPVQKPMEKVSVIIWDHCRNHFSKPYSVAEALSRRYKVELISFDFFDEGIFGPLKDDNPDFETKYFKGSDFPSFFDAFKAAMDAVTGDIMYVVKPRVPSLGLAMAVNYQRAIPYVLEINDLETVVSSPKAGDEHKEVRFEDVKLKDKALRSPYSDLWSHLLDPFAKRSPVVITHNKGLDAHYNSNTLYMRNLKDEQVYSPDNYDRDRIREELGYSKDDRIILFGGLLRKHKGIYELVELVERLGDSRYKLLFVGSRPTPDQAKLVEQYKDTITVLPPQDRIGMARINYAADLVILWLNPEVPASHYQFPYKATDAFAMQTPVIANDISDLGDLGRQGYLKLVPFGDWDGMVAQIQQLFSDTAETGRMTDAARRLYLRQFSFNAALGSFELAAQRAKMVSETAYDCSKDFVKWFNLFYHAASGNSDTFIQPQQQRNLQLLNNQSGQSVKGFGEVDVDAHIRFVEPQALPDLNLAGDVALVKASSASVGLDAARLMTQRAGKDIETVVVTGEIARIEQVLSDVLENNSITSLTVVDEFAFPCRDWLTFAQSAAESSLCGAFNGVEESIEDGTDYIFGQRETWLKTLIAGNTKDLSSVKATHRDFLIVDVSKAQSYNHSAIQGSVYLKDVAKVDELQGQLKHDICVVMPCIDTEKGLACAARLQAKSGIAADYVVSVDSKRQGFINTLNQTARMSDAKYVVYLAEDALPGENWLKIAYEQLEQSGKSVLGFNCGKWHGRIAAFGMVRKDWIYSIYEQAILFDGYKSHRADNEITVIGRAQNEFIYSVESVLFEDDRRKDFRGKETFAGNFSLDDRNLFVERFDRGFDEAVNAKKLKPLESEYINKWVRSQLKKDNFVLYRIIGNDLVPRHKKGQSRENIQFILENEPELPRCEKRFIINRIIDPNELKAIKELLEKHNMPYTVIPFEKKEYDQIGLDTSVLSELKQPYTEYLEVVQQRIALAMARPKNNYVMNNNGARNFALNDGRKRAYWVLPFDGNCFISLTAWQEIRGSVLRQHNTQYHIVPMARITDNAQLLREGFRPEAIEEPQILFRNDAKETFDENFCYGRRPKVEMFWRLGYSGKWDLYIDDKWDLPRPKLSPDVGNYVFSGWVARLNSGMQQLEVQDDKGSKDRYRARADAIIQTLDQIEEGSLQGKIDALIKEKGKY</sequence>
<keyword evidence="3" id="KW-1185">Reference proteome</keyword>